<evidence type="ECO:0000256" key="4">
    <source>
        <dbReference type="ARBA" id="ARBA00022807"/>
    </source>
</evidence>
<name>A0AAV6FTW2_9TELE</name>
<dbReference type="SMART" id="SM00645">
    <property type="entry name" value="Pept_C1"/>
    <property type="match status" value="1"/>
</dbReference>
<evidence type="ECO:0000256" key="1">
    <source>
        <dbReference type="ARBA" id="ARBA00008455"/>
    </source>
</evidence>
<feature type="domain" description="Peptidase C1A papain C-terminal" evidence="8">
    <location>
        <begin position="118"/>
        <end position="333"/>
    </location>
</feature>
<dbReference type="CDD" id="cd02248">
    <property type="entry name" value="Peptidase_C1A"/>
    <property type="match status" value="1"/>
</dbReference>
<dbReference type="Gene3D" id="3.90.70.10">
    <property type="entry name" value="Cysteine proteinases"/>
    <property type="match status" value="1"/>
</dbReference>
<protein>
    <recommendedName>
        <fullName evidence="12">Cathepsin L</fullName>
    </recommendedName>
</protein>
<dbReference type="EMBL" id="JADWDJ010000019">
    <property type="protein sequence ID" value="KAG5265990.1"/>
    <property type="molecule type" value="Genomic_DNA"/>
</dbReference>
<dbReference type="PROSITE" id="PS51257">
    <property type="entry name" value="PROKAR_LIPOPROTEIN"/>
    <property type="match status" value="1"/>
</dbReference>
<evidence type="ECO:0000256" key="2">
    <source>
        <dbReference type="ARBA" id="ARBA00022670"/>
    </source>
</evidence>
<dbReference type="PROSITE" id="PS00640">
    <property type="entry name" value="THIOL_PROTEASE_ASN"/>
    <property type="match status" value="1"/>
</dbReference>
<gene>
    <name evidence="10" type="ORF">AALO_G00248620</name>
</gene>
<evidence type="ECO:0000313" key="11">
    <source>
        <dbReference type="Proteomes" id="UP000823561"/>
    </source>
</evidence>
<keyword evidence="4" id="KW-0788">Thiol protease</keyword>
<dbReference type="FunFam" id="3.90.70.10:FF:000006">
    <property type="entry name" value="Cathepsin S"/>
    <property type="match status" value="1"/>
</dbReference>
<dbReference type="SUPFAM" id="SSF54001">
    <property type="entry name" value="Cysteine proteinases"/>
    <property type="match status" value="1"/>
</dbReference>
<keyword evidence="2" id="KW-0645">Protease</keyword>
<keyword evidence="6" id="KW-1015">Disulfide bond</keyword>
<comment type="similarity">
    <text evidence="1">Belongs to the peptidase C1 family.</text>
</comment>
<dbReference type="InterPro" id="IPR038765">
    <property type="entry name" value="Papain-like_cys_pep_sf"/>
</dbReference>
<dbReference type="InterPro" id="IPR000169">
    <property type="entry name" value="Pept_cys_AS"/>
</dbReference>
<feature type="chain" id="PRO_5043843072" description="Cathepsin L" evidence="7">
    <location>
        <begin position="17"/>
        <end position="334"/>
    </location>
</feature>
<comment type="caution">
    <text evidence="10">The sequence shown here is derived from an EMBL/GenBank/DDBJ whole genome shotgun (WGS) entry which is preliminary data.</text>
</comment>
<dbReference type="PRINTS" id="PR00705">
    <property type="entry name" value="PAPAIN"/>
</dbReference>
<evidence type="ECO:0000256" key="7">
    <source>
        <dbReference type="SAM" id="SignalP"/>
    </source>
</evidence>
<dbReference type="PROSITE" id="PS00639">
    <property type="entry name" value="THIOL_PROTEASE_HIS"/>
    <property type="match status" value="1"/>
</dbReference>
<evidence type="ECO:0000256" key="6">
    <source>
        <dbReference type="ARBA" id="ARBA00023157"/>
    </source>
</evidence>
<organism evidence="10 11">
    <name type="scientific">Alosa alosa</name>
    <name type="common">allis shad</name>
    <dbReference type="NCBI Taxonomy" id="278164"/>
    <lineage>
        <taxon>Eukaryota</taxon>
        <taxon>Metazoa</taxon>
        <taxon>Chordata</taxon>
        <taxon>Craniata</taxon>
        <taxon>Vertebrata</taxon>
        <taxon>Euteleostomi</taxon>
        <taxon>Actinopterygii</taxon>
        <taxon>Neopterygii</taxon>
        <taxon>Teleostei</taxon>
        <taxon>Clupei</taxon>
        <taxon>Clupeiformes</taxon>
        <taxon>Clupeoidei</taxon>
        <taxon>Clupeidae</taxon>
        <taxon>Alosa</taxon>
    </lineage>
</organism>
<feature type="signal peptide" evidence="7">
    <location>
        <begin position="1"/>
        <end position="16"/>
    </location>
</feature>
<dbReference type="InterPro" id="IPR025660">
    <property type="entry name" value="Pept_his_AS"/>
</dbReference>
<evidence type="ECO:0000313" key="10">
    <source>
        <dbReference type="EMBL" id="KAG5265990.1"/>
    </source>
</evidence>
<dbReference type="GO" id="GO:0008234">
    <property type="term" value="F:cysteine-type peptidase activity"/>
    <property type="evidence" value="ECO:0007669"/>
    <property type="project" value="UniProtKB-KW"/>
</dbReference>
<dbReference type="PROSITE" id="PS00139">
    <property type="entry name" value="THIOL_PROTEASE_CYS"/>
    <property type="match status" value="1"/>
</dbReference>
<dbReference type="InterPro" id="IPR000668">
    <property type="entry name" value="Peptidase_C1A_C"/>
</dbReference>
<feature type="domain" description="Cathepsin propeptide inhibitor" evidence="9">
    <location>
        <begin position="26"/>
        <end position="86"/>
    </location>
</feature>
<evidence type="ECO:0000259" key="8">
    <source>
        <dbReference type="SMART" id="SM00645"/>
    </source>
</evidence>
<reference evidence="10" key="1">
    <citation type="submission" date="2020-10" db="EMBL/GenBank/DDBJ databases">
        <title>Chromosome-scale genome assembly of the Allis shad, Alosa alosa.</title>
        <authorList>
            <person name="Margot Z."/>
            <person name="Christophe K."/>
            <person name="Cabau C."/>
            <person name="Louis A."/>
            <person name="Berthelot C."/>
            <person name="Parey E."/>
            <person name="Roest Crollius H."/>
            <person name="Montfort J."/>
            <person name="Robinson-Rechavi M."/>
            <person name="Bucao C."/>
            <person name="Bouchez O."/>
            <person name="Gislard M."/>
            <person name="Lluch J."/>
            <person name="Milhes M."/>
            <person name="Lampietro C."/>
            <person name="Lopez Roques C."/>
            <person name="Donnadieu C."/>
            <person name="Braasch I."/>
            <person name="Desvignes T."/>
            <person name="Postlethwait J."/>
            <person name="Bobe J."/>
            <person name="Guiguen Y."/>
        </authorList>
    </citation>
    <scope>NUCLEOTIDE SEQUENCE</scope>
    <source>
        <strain evidence="10">M-15738</strain>
        <tissue evidence="10">Blood</tissue>
    </source>
</reference>
<dbReference type="GO" id="GO:0006508">
    <property type="term" value="P:proteolysis"/>
    <property type="evidence" value="ECO:0007669"/>
    <property type="project" value="UniProtKB-KW"/>
</dbReference>
<accession>A0AAV6FTW2</accession>
<dbReference type="Proteomes" id="UP000823561">
    <property type="component" value="Chromosome 19"/>
</dbReference>
<dbReference type="AlphaFoldDB" id="A0AAV6FTW2"/>
<keyword evidence="7" id="KW-0732">Signal</keyword>
<keyword evidence="3" id="KW-0378">Hydrolase</keyword>
<keyword evidence="5" id="KW-0865">Zymogen</keyword>
<dbReference type="InterPro" id="IPR025661">
    <property type="entry name" value="Pept_asp_AS"/>
</dbReference>
<dbReference type="SMART" id="SM00848">
    <property type="entry name" value="Inhibitor_I29"/>
    <property type="match status" value="1"/>
</dbReference>
<dbReference type="PANTHER" id="PTHR12411">
    <property type="entry name" value="CYSTEINE PROTEASE FAMILY C1-RELATED"/>
    <property type="match status" value="1"/>
</dbReference>
<dbReference type="Pfam" id="PF08246">
    <property type="entry name" value="Inhibitor_I29"/>
    <property type="match status" value="1"/>
</dbReference>
<evidence type="ECO:0008006" key="12">
    <source>
        <dbReference type="Google" id="ProtNLM"/>
    </source>
</evidence>
<dbReference type="InterPro" id="IPR039417">
    <property type="entry name" value="Peptidase_C1A_papain-like"/>
</dbReference>
<evidence type="ECO:0000256" key="3">
    <source>
        <dbReference type="ARBA" id="ARBA00022801"/>
    </source>
</evidence>
<evidence type="ECO:0000256" key="5">
    <source>
        <dbReference type="ARBA" id="ARBA00023145"/>
    </source>
</evidence>
<proteinExistence type="inferred from homology"/>
<dbReference type="InterPro" id="IPR013201">
    <property type="entry name" value="Prot_inhib_I29"/>
</dbReference>
<dbReference type="InterPro" id="IPR013128">
    <property type="entry name" value="Peptidase_C1A"/>
</dbReference>
<sequence>MKLLLIAAASLAVVSCASLSLEDLEFHAWKLKFGRVYRTPEEEAQRKDIWLSTRRRVLTHNILADQGIKTYRMDMNHFSDMHLEEYRVLLGDLVPPNVTVSPSGQGKMAFRHKQGAELPAAVDWRKTGCVTDVKDQGSCGSCWAFSATGALEFYTCIYKGYLPSLSEQQLVDCSWSYGNEGCNGGYKHKAFQYVSDNGGIDTEASYPYEGQDSSCRFKKSGIGAYCSGYMRLPYGDEGTLQTYVANEGPVSVSIDAGHESFRQYSSGVYYEPACSSSKTNHAMLAVGYGTEDGQDYWLVKNSWGVRWGEQGYIKMARNQNNQCAIACYPYYPLV</sequence>
<keyword evidence="11" id="KW-1185">Reference proteome</keyword>
<dbReference type="Pfam" id="PF00112">
    <property type="entry name" value="Peptidase_C1"/>
    <property type="match status" value="1"/>
</dbReference>
<evidence type="ECO:0000259" key="9">
    <source>
        <dbReference type="SMART" id="SM00848"/>
    </source>
</evidence>